<proteinExistence type="predicted"/>
<evidence type="ECO:0000256" key="1">
    <source>
        <dbReference type="SAM" id="Phobius"/>
    </source>
</evidence>
<dbReference type="AlphaFoldDB" id="A0A1I1KJY1"/>
<organism evidence="2 3">
    <name type="scientific">Flavobacterium phragmitis</name>
    <dbReference type="NCBI Taxonomy" id="739143"/>
    <lineage>
        <taxon>Bacteria</taxon>
        <taxon>Pseudomonadati</taxon>
        <taxon>Bacteroidota</taxon>
        <taxon>Flavobacteriia</taxon>
        <taxon>Flavobacteriales</taxon>
        <taxon>Flavobacteriaceae</taxon>
        <taxon>Flavobacterium</taxon>
    </lineage>
</organism>
<protein>
    <recommendedName>
        <fullName evidence="4">Tissue inhibitor of metalloproteinase</fullName>
    </recommendedName>
</protein>
<dbReference type="STRING" id="739143.SAMN05216297_101441"/>
<dbReference type="Gene3D" id="2.40.50.120">
    <property type="match status" value="1"/>
</dbReference>
<dbReference type="InterPro" id="IPR008993">
    <property type="entry name" value="TIMP-like_OB-fold"/>
</dbReference>
<dbReference type="Proteomes" id="UP000199672">
    <property type="component" value="Unassembled WGS sequence"/>
</dbReference>
<evidence type="ECO:0000313" key="2">
    <source>
        <dbReference type="EMBL" id="SFC61069.1"/>
    </source>
</evidence>
<evidence type="ECO:0008006" key="4">
    <source>
        <dbReference type="Google" id="ProtNLM"/>
    </source>
</evidence>
<gene>
    <name evidence="2" type="ORF">SAMN05216297_101441</name>
</gene>
<evidence type="ECO:0000313" key="3">
    <source>
        <dbReference type="Proteomes" id="UP000199672"/>
    </source>
</evidence>
<sequence length="205" mass="23774">MIRNIVFVLFFILMSSKVYCCDCSGKPSIEKNWELASEVFVGEIVKIDSLLYGSYGQKVYVFSVKIKKSYKGNFFPGYEFRDLLATDSGSCDFFFDIGKEYLIYAKNNSYALYSSICSRTDLLKNIDSTELVLLDKLNKDFLNDKKVKISRFQDNIEYQIELVKNSFEEKLKRKEIIIYGLSTLSFILFLIILLLGSKKAFKRNI</sequence>
<name>A0A1I1KJY1_9FLAO</name>
<accession>A0A1I1KJY1</accession>
<keyword evidence="1" id="KW-1133">Transmembrane helix</keyword>
<keyword evidence="1" id="KW-0472">Membrane</keyword>
<reference evidence="3" key="1">
    <citation type="submission" date="2016-10" db="EMBL/GenBank/DDBJ databases">
        <authorList>
            <person name="Varghese N."/>
            <person name="Submissions S."/>
        </authorList>
    </citation>
    <scope>NUCLEOTIDE SEQUENCE [LARGE SCALE GENOMIC DNA]</scope>
    <source>
        <strain evidence="3">CGMCC 1.10370</strain>
    </source>
</reference>
<dbReference type="EMBL" id="FOMH01000001">
    <property type="protein sequence ID" value="SFC61069.1"/>
    <property type="molecule type" value="Genomic_DNA"/>
</dbReference>
<dbReference type="SUPFAM" id="SSF50242">
    <property type="entry name" value="TIMP-like"/>
    <property type="match status" value="1"/>
</dbReference>
<keyword evidence="1" id="KW-0812">Transmembrane</keyword>
<feature type="transmembrane region" description="Helical" evidence="1">
    <location>
        <begin position="176"/>
        <end position="196"/>
    </location>
</feature>
<keyword evidence="3" id="KW-1185">Reference proteome</keyword>